<evidence type="ECO:0000313" key="8">
    <source>
        <dbReference type="EMBL" id="SYV93528.1"/>
    </source>
</evidence>
<dbReference type="AlphaFoldDB" id="A0A3B0P8R4"/>
<keyword evidence="3 6" id="KW-0413">Isomerase</keyword>
<dbReference type="InterPro" id="IPR002942">
    <property type="entry name" value="S4_RNA-bd"/>
</dbReference>
<dbReference type="NCBIfam" id="TIGR00005">
    <property type="entry name" value="rluA_subfam"/>
    <property type="match status" value="1"/>
</dbReference>
<gene>
    <name evidence="8" type="primary">rluD</name>
    <name evidence="8" type="ORF">NCTC10124_01282</name>
</gene>
<dbReference type="Pfam" id="PF00849">
    <property type="entry name" value="PseudoU_synth_2"/>
    <property type="match status" value="1"/>
</dbReference>
<dbReference type="PANTHER" id="PTHR21600">
    <property type="entry name" value="MITOCHONDRIAL RNA PSEUDOURIDINE SYNTHASE"/>
    <property type="match status" value="1"/>
</dbReference>
<dbReference type="InterPro" id="IPR020103">
    <property type="entry name" value="PsdUridine_synth_cat_dom_sf"/>
</dbReference>
<keyword evidence="5" id="KW-0694">RNA-binding</keyword>
<dbReference type="CDD" id="cd02869">
    <property type="entry name" value="PseudoU_synth_RluA_like"/>
    <property type="match status" value="1"/>
</dbReference>
<dbReference type="GeneID" id="93530386"/>
<proteinExistence type="inferred from homology"/>
<dbReference type="Gene3D" id="3.10.290.10">
    <property type="entry name" value="RNA-binding S4 domain"/>
    <property type="match status" value="1"/>
</dbReference>
<dbReference type="RefSeq" id="WP_020003118.1">
    <property type="nucleotide sequence ID" value="NZ_LS991953.1"/>
</dbReference>
<feature type="domain" description="RNA-binding S4" evidence="7">
    <location>
        <begin position="10"/>
        <end position="74"/>
    </location>
</feature>
<dbReference type="EMBL" id="LS991953">
    <property type="protein sequence ID" value="SYV93528.1"/>
    <property type="molecule type" value="Genomic_DNA"/>
</dbReference>
<evidence type="ECO:0000256" key="1">
    <source>
        <dbReference type="ARBA" id="ARBA00000073"/>
    </source>
</evidence>
<dbReference type="InterPro" id="IPR006224">
    <property type="entry name" value="PsdUridine_synth_RluA-like_CS"/>
</dbReference>
<protein>
    <recommendedName>
        <fullName evidence="6">Pseudouridine synthase</fullName>
        <ecNumber evidence="6">5.4.99.-</ecNumber>
    </recommendedName>
</protein>
<dbReference type="PROSITE" id="PS01129">
    <property type="entry name" value="PSI_RLU"/>
    <property type="match status" value="1"/>
</dbReference>
<dbReference type="Pfam" id="PF01479">
    <property type="entry name" value="S4"/>
    <property type="match status" value="1"/>
</dbReference>
<evidence type="ECO:0000259" key="7">
    <source>
        <dbReference type="SMART" id="SM00363"/>
    </source>
</evidence>
<comment type="function">
    <text evidence="6">Responsible for synthesis of pseudouridine from uracil.</text>
</comment>
<reference evidence="9" key="1">
    <citation type="submission" date="2018-06" db="EMBL/GenBank/DDBJ databases">
        <authorList>
            <consortium name="Pathogen Informatics"/>
        </authorList>
    </citation>
    <scope>NUCLEOTIDE SEQUENCE [LARGE SCALE GENOMIC DNA]</scope>
    <source>
        <strain evidence="9">NCTC10124</strain>
    </source>
</reference>
<evidence type="ECO:0000256" key="3">
    <source>
        <dbReference type="ARBA" id="ARBA00023235"/>
    </source>
</evidence>
<dbReference type="SUPFAM" id="SSF55174">
    <property type="entry name" value="Alpha-L RNA-binding motif"/>
    <property type="match status" value="1"/>
</dbReference>
<dbReference type="InterPro" id="IPR036986">
    <property type="entry name" value="S4_RNA-bd_sf"/>
</dbReference>
<dbReference type="InterPro" id="IPR006225">
    <property type="entry name" value="PsdUridine_synth_RluC/D"/>
</dbReference>
<name>A0A3B0P8R4_MYCSY</name>
<dbReference type="PROSITE" id="PS50889">
    <property type="entry name" value="S4"/>
    <property type="match status" value="1"/>
</dbReference>
<evidence type="ECO:0000256" key="5">
    <source>
        <dbReference type="PROSITE-ProRule" id="PRU00182"/>
    </source>
</evidence>
<accession>A0A3B0P8R4</accession>
<keyword evidence="8" id="KW-0456">Lyase</keyword>
<evidence type="ECO:0000256" key="6">
    <source>
        <dbReference type="RuleBase" id="RU362028"/>
    </source>
</evidence>
<dbReference type="InterPro" id="IPR050188">
    <property type="entry name" value="RluA_PseudoU_synthase"/>
</dbReference>
<dbReference type="CDD" id="cd00165">
    <property type="entry name" value="S4"/>
    <property type="match status" value="1"/>
</dbReference>
<dbReference type="Gene3D" id="3.30.2350.10">
    <property type="entry name" value="Pseudouridine synthase"/>
    <property type="match status" value="1"/>
</dbReference>
<evidence type="ECO:0000256" key="4">
    <source>
        <dbReference type="PIRSR" id="PIRSR606225-1"/>
    </source>
</evidence>
<dbReference type="EC" id="5.4.99.-" evidence="6"/>
<dbReference type="PANTHER" id="PTHR21600:SF44">
    <property type="entry name" value="RIBOSOMAL LARGE SUBUNIT PSEUDOURIDINE SYNTHASE D"/>
    <property type="match status" value="1"/>
</dbReference>
<feature type="active site" evidence="4">
    <location>
        <position position="134"/>
    </location>
</feature>
<dbReference type="GO" id="GO:0120159">
    <property type="term" value="F:rRNA pseudouridine synthase activity"/>
    <property type="evidence" value="ECO:0007669"/>
    <property type="project" value="UniProtKB-ARBA"/>
</dbReference>
<dbReference type="Proteomes" id="UP000259328">
    <property type="component" value="Chromosome"/>
</dbReference>
<dbReference type="InterPro" id="IPR006145">
    <property type="entry name" value="PsdUridine_synth_RsuA/RluA"/>
</dbReference>
<dbReference type="GO" id="GO:0000455">
    <property type="term" value="P:enzyme-directed rRNA pseudouridine synthesis"/>
    <property type="evidence" value="ECO:0007669"/>
    <property type="project" value="TreeGrafter"/>
</dbReference>
<dbReference type="GO" id="GO:0003723">
    <property type="term" value="F:RNA binding"/>
    <property type="evidence" value="ECO:0007669"/>
    <property type="project" value="UniProtKB-KW"/>
</dbReference>
<evidence type="ECO:0000313" key="9">
    <source>
        <dbReference type="Proteomes" id="UP000259328"/>
    </source>
</evidence>
<dbReference type="GO" id="GO:0016829">
    <property type="term" value="F:lyase activity"/>
    <property type="evidence" value="ECO:0007669"/>
    <property type="project" value="UniProtKB-KW"/>
</dbReference>
<evidence type="ECO:0000256" key="2">
    <source>
        <dbReference type="ARBA" id="ARBA00010876"/>
    </source>
</evidence>
<comment type="catalytic activity">
    <reaction evidence="1 6">
        <text>a uridine in RNA = a pseudouridine in RNA</text>
        <dbReference type="Rhea" id="RHEA:48348"/>
        <dbReference type="Rhea" id="RHEA-COMP:12068"/>
        <dbReference type="Rhea" id="RHEA-COMP:12069"/>
        <dbReference type="ChEBI" id="CHEBI:65314"/>
        <dbReference type="ChEBI" id="CHEBI:65315"/>
    </reaction>
</comment>
<organism evidence="8 9">
    <name type="scientific">Mycoplasmopsis synoviae</name>
    <name type="common">Mycoplasma synoviae</name>
    <dbReference type="NCBI Taxonomy" id="2109"/>
    <lineage>
        <taxon>Bacteria</taxon>
        <taxon>Bacillati</taxon>
        <taxon>Mycoplasmatota</taxon>
        <taxon>Mycoplasmoidales</taxon>
        <taxon>Metamycoplasmataceae</taxon>
        <taxon>Mycoplasmopsis</taxon>
    </lineage>
</organism>
<sequence length="303" mass="34995">MLNLTVTYKDRIDKYIASNSSLSRADIQELIKSKAVFVNNGLVCKPSYIVHPPQEIKIIRLLDKTPKIEAQNIKLDIIYEDDHLVIIDKPSGLIVHPSPTHYENTLANGLLYHFKNNLSDTNGLLRPGIVHRIDKDTSGLLIVTKTNAVHIKLAEMFKNHNIKRSYIAICDNFLTDKKLRINLPIGLDPKNPQKRKVTNIKAKEAITNVELIKTFYHEKQPKSLVKCNLETGRTHQIRVHLAHINNPIYGDNVYNKKIDDFNQRLHAYKLEFFHPMLEKQMTFYSKVPSEFNICEYDFELLKG</sequence>
<dbReference type="SMART" id="SM00363">
    <property type="entry name" value="S4"/>
    <property type="match status" value="1"/>
</dbReference>
<dbReference type="SUPFAM" id="SSF55120">
    <property type="entry name" value="Pseudouridine synthase"/>
    <property type="match status" value="1"/>
</dbReference>
<comment type="similarity">
    <text evidence="2 6">Belongs to the pseudouridine synthase RluA family.</text>
</comment>